<dbReference type="Proteomes" id="UP000585474">
    <property type="component" value="Unassembled WGS sequence"/>
</dbReference>
<sequence length="230" mass="26196">MALPQDSFWTWKKLFKLRDIGHSLIKHVVGDGENIFLWLDNWHPIDPFYKQFGEGVVRNLGTSLQAGPNDGGRDKVLWTPAADGRFSVKSAWKMIRNSNPRVLRCSVLYGSKGMFLGGPSWSGFVVGEDKLQRTGYWSGDWFQLNRKPSGCSVELHWATQNLVSSNFGNNLCIIFGEKEMLEYSTTEEGNWILFSKALRETETDVALGRKWRILALTGCCVWLRIFPQKS</sequence>
<name>A0A7J0E717_9ERIC</name>
<protein>
    <submittedName>
        <fullName evidence="1">Uncharacterized protein</fullName>
    </submittedName>
</protein>
<comment type="caution">
    <text evidence="1">The sequence shown here is derived from an EMBL/GenBank/DDBJ whole genome shotgun (WGS) entry which is preliminary data.</text>
</comment>
<dbReference type="AlphaFoldDB" id="A0A7J0E717"/>
<gene>
    <name evidence="1" type="ORF">Acr_02g0004400</name>
</gene>
<evidence type="ECO:0000313" key="2">
    <source>
        <dbReference type="Proteomes" id="UP000585474"/>
    </source>
</evidence>
<dbReference type="EMBL" id="BJWL01000002">
    <property type="protein sequence ID" value="GFY82200.1"/>
    <property type="molecule type" value="Genomic_DNA"/>
</dbReference>
<proteinExistence type="predicted"/>
<accession>A0A7J0E717</accession>
<dbReference type="OrthoDB" id="1748554at2759"/>
<organism evidence="1 2">
    <name type="scientific">Actinidia rufa</name>
    <dbReference type="NCBI Taxonomy" id="165716"/>
    <lineage>
        <taxon>Eukaryota</taxon>
        <taxon>Viridiplantae</taxon>
        <taxon>Streptophyta</taxon>
        <taxon>Embryophyta</taxon>
        <taxon>Tracheophyta</taxon>
        <taxon>Spermatophyta</taxon>
        <taxon>Magnoliopsida</taxon>
        <taxon>eudicotyledons</taxon>
        <taxon>Gunneridae</taxon>
        <taxon>Pentapetalae</taxon>
        <taxon>asterids</taxon>
        <taxon>Ericales</taxon>
        <taxon>Actinidiaceae</taxon>
        <taxon>Actinidia</taxon>
    </lineage>
</organism>
<evidence type="ECO:0000313" key="1">
    <source>
        <dbReference type="EMBL" id="GFY82200.1"/>
    </source>
</evidence>
<reference evidence="1 2" key="1">
    <citation type="submission" date="2019-07" db="EMBL/GenBank/DDBJ databases">
        <title>De Novo Assembly of kiwifruit Actinidia rufa.</title>
        <authorList>
            <person name="Sugita-Konishi S."/>
            <person name="Sato K."/>
            <person name="Mori E."/>
            <person name="Abe Y."/>
            <person name="Kisaki G."/>
            <person name="Hamano K."/>
            <person name="Suezawa K."/>
            <person name="Otani M."/>
            <person name="Fukuda T."/>
            <person name="Manabe T."/>
            <person name="Gomi K."/>
            <person name="Tabuchi M."/>
            <person name="Akimitsu K."/>
            <person name="Kataoka I."/>
        </authorList>
    </citation>
    <scope>NUCLEOTIDE SEQUENCE [LARGE SCALE GENOMIC DNA]</scope>
    <source>
        <strain evidence="2">cv. Fuchu</strain>
    </source>
</reference>
<keyword evidence="2" id="KW-1185">Reference proteome</keyword>